<dbReference type="OrthoDB" id="3647450at2759"/>
<accession>A0A4U0V7X2</accession>
<feature type="compositionally biased region" description="Basic and acidic residues" evidence="1">
    <location>
        <begin position="37"/>
        <end position="52"/>
    </location>
</feature>
<gene>
    <name evidence="2" type="ORF">B0A54_04624</name>
</gene>
<protein>
    <submittedName>
        <fullName evidence="2">Uncharacterized protein</fullName>
    </submittedName>
</protein>
<evidence type="ECO:0000313" key="3">
    <source>
        <dbReference type="Proteomes" id="UP000310066"/>
    </source>
</evidence>
<reference evidence="2 3" key="1">
    <citation type="submission" date="2017-03" db="EMBL/GenBank/DDBJ databases">
        <title>Genomes of endolithic fungi from Antarctica.</title>
        <authorList>
            <person name="Coleine C."/>
            <person name="Masonjones S."/>
            <person name="Stajich J.E."/>
        </authorList>
    </citation>
    <scope>NUCLEOTIDE SEQUENCE [LARGE SCALE GENOMIC DNA]</scope>
    <source>
        <strain evidence="2 3">CCFEE 5311</strain>
    </source>
</reference>
<feature type="compositionally biased region" description="Low complexity" evidence="1">
    <location>
        <begin position="53"/>
        <end position="64"/>
    </location>
</feature>
<dbReference type="AlphaFoldDB" id="A0A4U0V7X2"/>
<feature type="region of interest" description="Disordered" evidence="1">
    <location>
        <begin position="26"/>
        <end position="66"/>
    </location>
</feature>
<evidence type="ECO:0000313" key="2">
    <source>
        <dbReference type="EMBL" id="TKA44673.1"/>
    </source>
</evidence>
<proteinExistence type="predicted"/>
<comment type="caution">
    <text evidence="2">The sequence shown here is derived from an EMBL/GenBank/DDBJ whole genome shotgun (WGS) entry which is preliminary data.</text>
</comment>
<name>A0A4U0V7X2_9PEZI</name>
<evidence type="ECO:0000256" key="1">
    <source>
        <dbReference type="SAM" id="MobiDB-lite"/>
    </source>
</evidence>
<dbReference type="Proteomes" id="UP000310066">
    <property type="component" value="Unassembled WGS sequence"/>
</dbReference>
<sequence>MERLGGDFDFGNVPIIVTNYDADRLAKEPASPSPLDRSNHSGELSRRRDDRTTAASISSATSSTLDQAQQWSNGFSDFADALWNRMTSSMRQKLREACVEVLRRTDDPSEEEKLAWAYDEDARFLD</sequence>
<organism evidence="2 3">
    <name type="scientific">Friedmanniomyces endolithicus</name>
    <dbReference type="NCBI Taxonomy" id="329885"/>
    <lineage>
        <taxon>Eukaryota</taxon>
        <taxon>Fungi</taxon>
        <taxon>Dikarya</taxon>
        <taxon>Ascomycota</taxon>
        <taxon>Pezizomycotina</taxon>
        <taxon>Dothideomycetes</taxon>
        <taxon>Dothideomycetidae</taxon>
        <taxon>Mycosphaerellales</taxon>
        <taxon>Teratosphaeriaceae</taxon>
        <taxon>Friedmanniomyces</taxon>
    </lineage>
</organism>
<dbReference type="EMBL" id="NAJP01000014">
    <property type="protein sequence ID" value="TKA44673.1"/>
    <property type="molecule type" value="Genomic_DNA"/>
</dbReference>